<evidence type="ECO:0000256" key="1">
    <source>
        <dbReference type="HAMAP-Rule" id="MF_00651"/>
    </source>
</evidence>
<evidence type="ECO:0000259" key="2">
    <source>
        <dbReference type="SMART" id="SM00732"/>
    </source>
</evidence>
<dbReference type="SMART" id="SM00732">
    <property type="entry name" value="YqgFc"/>
    <property type="match status" value="1"/>
</dbReference>
<dbReference type="EC" id="3.1.-.-" evidence="1"/>
<dbReference type="Pfam" id="PF03652">
    <property type="entry name" value="RuvX"/>
    <property type="match status" value="1"/>
</dbReference>
<protein>
    <recommendedName>
        <fullName evidence="1">Putative pre-16S rRNA nuclease</fullName>
        <ecNumber evidence="1">3.1.-.-</ecNumber>
    </recommendedName>
</protein>
<name>A0ABS6AD71_9RHOB</name>
<keyword evidence="1" id="KW-0540">Nuclease</keyword>
<dbReference type="InterPro" id="IPR005227">
    <property type="entry name" value="YqgF"/>
</dbReference>
<comment type="subcellular location">
    <subcellularLocation>
        <location evidence="1">Cytoplasm</location>
    </subcellularLocation>
</comment>
<evidence type="ECO:0000313" key="3">
    <source>
        <dbReference type="EMBL" id="MBU3028543.1"/>
    </source>
</evidence>
<reference evidence="3" key="1">
    <citation type="submission" date="2021-06" db="EMBL/GenBank/DDBJ databases">
        <title>Paracoccus bacterium XHP0099 sp. nov., isolated from the surface waters of the Yellow Sea.</title>
        <authorList>
            <person name="Xue H."/>
            <person name="Zhang D."/>
        </authorList>
    </citation>
    <scope>NUCLEOTIDE SEQUENCE</scope>
    <source>
        <strain evidence="3">XHP0099</strain>
    </source>
</reference>
<keyword evidence="1" id="KW-0690">Ribosome biogenesis</keyword>
<dbReference type="HAMAP" id="MF_00651">
    <property type="entry name" value="Nuclease_YqgF"/>
    <property type="match status" value="1"/>
</dbReference>
<evidence type="ECO:0000313" key="4">
    <source>
        <dbReference type="Proteomes" id="UP001166191"/>
    </source>
</evidence>
<comment type="function">
    <text evidence="1">Could be a nuclease involved in processing of the 5'-end of pre-16S rRNA.</text>
</comment>
<feature type="domain" description="YqgF/RNase H-like" evidence="2">
    <location>
        <begin position="17"/>
        <end position="117"/>
    </location>
</feature>
<sequence length="156" mass="16580">MIHEDMAGFAASLPGAGGLAGLDLGTKTIGVAVSDGLRQVASPLSVIRRRKFTLDAADLLQIVAERGLVGLVLGLPRNMDGSEGPRAQSTRAFARNLSALTPLPIGFWDERLSTVAAERALLEADTSRRRRAEVIDQVAAGYILQGALDRLRYPAC</sequence>
<organism evidence="3 4">
    <name type="scientific">Paracoccus marinaquae</name>
    <dbReference type="NCBI Taxonomy" id="2841926"/>
    <lineage>
        <taxon>Bacteria</taxon>
        <taxon>Pseudomonadati</taxon>
        <taxon>Pseudomonadota</taxon>
        <taxon>Alphaproteobacteria</taxon>
        <taxon>Rhodobacterales</taxon>
        <taxon>Paracoccaceae</taxon>
        <taxon>Paracoccus</taxon>
    </lineage>
</organism>
<dbReference type="RefSeq" id="WP_216031242.1">
    <property type="nucleotide sequence ID" value="NZ_JAHKNG010000001.1"/>
</dbReference>
<keyword evidence="1 3" id="KW-0378">Hydrolase</keyword>
<keyword evidence="1" id="KW-0963">Cytoplasm</keyword>
<gene>
    <name evidence="3" type="primary">ruvX</name>
    <name evidence="3" type="ORF">KNW02_00245</name>
</gene>
<comment type="caution">
    <text evidence="3">The sequence shown here is derived from an EMBL/GenBank/DDBJ whole genome shotgun (WGS) entry which is preliminary data.</text>
</comment>
<dbReference type="PANTHER" id="PTHR33317:SF4">
    <property type="entry name" value="POLYNUCLEOTIDYL TRANSFERASE, RIBONUCLEASE H-LIKE SUPERFAMILY PROTEIN"/>
    <property type="match status" value="1"/>
</dbReference>
<dbReference type="Proteomes" id="UP001166191">
    <property type="component" value="Unassembled WGS sequence"/>
</dbReference>
<keyword evidence="4" id="KW-1185">Reference proteome</keyword>
<dbReference type="NCBIfam" id="TIGR00250">
    <property type="entry name" value="RNAse_H_YqgF"/>
    <property type="match status" value="1"/>
</dbReference>
<dbReference type="CDD" id="cd16964">
    <property type="entry name" value="YqgF"/>
    <property type="match status" value="1"/>
</dbReference>
<dbReference type="PANTHER" id="PTHR33317">
    <property type="entry name" value="POLYNUCLEOTIDYL TRANSFERASE, RIBONUCLEASE H-LIKE SUPERFAMILY PROTEIN"/>
    <property type="match status" value="1"/>
</dbReference>
<dbReference type="GO" id="GO:0016787">
    <property type="term" value="F:hydrolase activity"/>
    <property type="evidence" value="ECO:0007669"/>
    <property type="project" value="UniProtKB-KW"/>
</dbReference>
<accession>A0ABS6AD71</accession>
<dbReference type="InterPro" id="IPR006641">
    <property type="entry name" value="YqgF/RNaseH-like_dom"/>
</dbReference>
<proteinExistence type="inferred from homology"/>
<dbReference type="EMBL" id="JAHKNG010000001">
    <property type="protein sequence ID" value="MBU3028543.1"/>
    <property type="molecule type" value="Genomic_DNA"/>
</dbReference>
<comment type="similarity">
    <text evidence="1">Belongs to the YqgF HJR family.</text>
</comment>